<keyword evidence="2" id="KW-0472">Membrane</keyword>
<keyword evidence="1" id="KW-0175">Coiled coil</keyword>
<evidence type="ECO:0000313" key="4">
    <source>
        <dbReference type="Proteomes" id="UP001623591"/>
    </source>
</evidence>
<proteinExistence type="predicted"/>
<organism evidence="3 4">
    <name type="scientific">Candidatus Clostridium stratigraminis</name>
    <dbReference type="NCBI Taxonomy" id="3381661"/>
    <lineage>
        <taxon>Bacteria</taxon>
        <taxon>Bacillati</taxon>
        <taxon>Bacillota</taxon>
        <taxon>Clostridia</taxon>
        <taxon>Eubacteriales</taxon>
        <taxon>Clostridiaceae</taxon>
        <taxon>Clostridium</taxon>
    </lineage>
</organism>
<accession>A0ABW8SYC5</accession>
<dbReference type="Gene3D" id="1.25.40.10">
    <property type="entry name" value="Tetratricopeptide repeat domain"/>
    <property type="match status" value="1"/>
</dbReference>
<gene>
    <name evidence="3" type="ORF">ACJDUG_00625</name>
</gene>
<sequence>MRVNNSSEASRDPNMAKNEKTYIKLSEEVNKARRLHTNFLFAIFICLFFGFGNPIFLIGTAALTLYVFISKNARQRRFVAAAVSSLQSSKIAKAKDYLEKARNIADNQLIKALENDINKIENTGNKETEVEDNNLKFQTERNFRAEELEKQGDIKAASELYEENIKDGFPGIQPYDRLQAIYKKQKNYNEELRVINKAIEVFDNLYQNCDIKIKKELYLETAQKYKKRLKKLNIDE</sequence>
<evidence type="ECO:0000256" key="1">
    <source>
        <dbReference type="SAM" id="Coils"/>
    </source>
</evidence>
<comment type="caution">
    <text evidence="3">The sequence shown here is derived from an EMBL/GenBank/DDBJ whole genome shotgun (WGS) entry which is preliminary data.</text>
</comment>
<dbReference type="InterPro" id="IPR011990">
    <property type="entry name" value="TPR-like_helical_dom_sf"/>
</dbReference>
<protein>
    <recommendedName>
        <fullName evidence="5">Tetratricopeptide repeat protein</fullName>
    </recommendedName>
</protein>
<dbReference type="Proteomes" id="UP001623591">
    <property type="component" value="Unassembled WGS sequence"/>
</dbReference>
<name>A0ABW8SYC5_9CLOT</name>
<dbReference type="RefSeq" id="WP_406767941.1">
    <property type="nucleotide sequence ID" value="NZ_JBJHZZ010000001.1"/>
</dbReference>
<keyword evidence="4" id="KW-1185">Reference proteome</keyword>
<evidence type="ECO:0008006" key="5">
    <source>
        <dbReference type="Google" id="ProtNLM"/>
    </source>
</evidence>
<feature type="coiled-coil region" evidence="1">
    <location>
        <begin position="103"/>
        <end position="130"/>
    </location>
</feature>
<dbReference type="EMBL" id="JBJHZZ010000001">
    <property type="protein sequence ID" value="MFL0245478.1"/>
    <property type="molecule type" value="Genomic_DNA"/>
</dbReference>
<reference evidence="3 4" key="1">
    <citation type="submission" date="2024-11" db="EMBL/GenBank/DDBJ databases">
        <authorList>
            <person name="Heng Y.C."/>
            <person name="Lim A.C.H."/>
            <person name="Lee J.K.Y."/>
            <person name="Kittelmann S."/>
        </authorList>
    </citation>
    <scope>NUCLEOTIDE SEQUENCE [LARGE SCALE GENOMIC DNA]</scope>
    <source>
        <strain evidence="3 4">WILCCON 0185</strain>
    </source>
</reference>
<keyword evidence="2" id="KW-1133">Transmembrane helix</keyword>
<keyword evidence="2" id="KW-0812">Transmembrane</keyword>
<evidence type="ECO:0000256" key="2">
    <source>
        <dbReference type="SAM" id="Phobius"/>
    </source>
</evidence>
<evidence type="ECO:0000313" key="3">
    <source>
        <dbReference type="EMBL" id="MFL0245478.1"/>
    </source>
</evidence>
<feature type="transmembrane region" description="Helical" evidence="2">
    <location>
        <begin position="39"/>
        <end position="69"/>
    </location>
</feature>